<organism evidence="1 2">
    <name type="scientific">Taxus chinensis</name>
    <name type="common">Chinese yew</name>
    <name type="synonym">Taxus wallichiana var. chinensis</name>
    <dbReference type="NCBI Taxonomy" id="29808"/>
    <lineage>
        <taxon>Eukaryota</taxon>
        <taxon>Viridiplantae</taxon>
        <taxon>Streptophyta</taxon>
        <taxon>Embryophyta</taxon>
        <taxon>Tracheophyta</taxon>
        <taxon>Spermatophyta</taxon>
        <taxon>Pinopsida</taxon>
        <taxon>Pinidae</taxon>
        <taxon>Conifers II</taxon>
        <taxon>Cupressales</taxon>
        <taxon>Taxaceae</taxon>
        <taxon>Taxus</taxon>
    </lineage>
</organism>
<dbReference type="AlphaFoldDB" id="A0AA38LCR7"/>
<accession>A0AA38LCR7</accession>
<name>A0AA38LCR7_TAXCH</name>
<evidence type="ECO:0000313" key="2">
    <source>
        <dbReference type="Proteomes" id="UP000824469"/>
    </source>
</evidence>
<keyword evidence="2" id="KW-1185">Reference proteome</keyword>
<feature type="non-terminal residue" evidence="1">
    <location>
        <position position="50"/>
    </location>
</feature>
<protein>
    <submittedName>
        <fullName evidence="1">Uncharacterized protein</fullName>
    </submittedName>
</protein>
<evidence type="ECO:0000313" key="1">
    <source>
        <dbReference type="EMBL" id="KAH9319281.1"/>
    </source>
</evidence>
<dbReference type="Proteomes" id="UP000824469">
    <property type="component" value="Unassembled WGS sequence"/>
</dbReference>
<dbReference type="EMBL" id="JAHRHJ020000004">
    <property type="protein sequence ID" value="KAH9319281.1"/>
    <property type="molecule type" value="Genomic_DNA"/>
</dbReference>
<feature type="non-terminal residue" evidence="1">
    <location>
        <position position="1"/>
    </location>
</feature>
<proteinExistence type="predicted"/>
<gene>
    <name evidence="1" type="ORF">KI387_021050</name>
</gene>
<sequence>VVKPAWVFWTRPPPCPGRWLHNSCPVQGGVVTRPLPLRRRLLNHRLAQGG</sequence>
<reference evidence="1 2" key="1">
    <citation type="journal article" date="2021" name="Nat. Plants">
        <title>The Taxus genome provides insights into paclitaxel biosynthesis.</title>
        <authorList>
            <person name="Xiong X."/>
            <person name="Gou J."/>
            <person name="Liao Q."/>
            <person name="Li Y."/>
            <person name="Zhou Q."/>
            <person name="Bi G."/>
            <person name="Li C."/>
            <person name="Du R."/>
            <person name="Wang X."/>
            <person name="Sun T."/>
            <person name="Guo L."/>
            <person name="Liang H."/>
            <person name="Lu P."/>
            <person name="Wu Y."/>
            <person name="Zhang Z."/>
            <person name="Ro D.K."/>
            <person name="Shang Y."/>
            <person name="Huang S."/>
            <person name="Yan J."/>
        </authorList>
    </citation>
    <scope>NUCLEOTIDE SEQUENCE [LARGE SCALE GENOMIC DNA]</scope>
    <source>
        <strain evidence="1">Ta-2019</strain>
    </source>
</reference>
<comment type="caution">
    <text evidence="1">The sequence shown here is derived from an EMBL/GenBank/DDBJ whole genome shotgun (WGS) entry which is preliminary data.</text>
</comment>